<evidence type="ECO:0000313" key="3">
    <source>
        <dbReference type="RefSeq" id="XP_016926307.3"/>
    </source>
</evidence>
<sequence>MIGYNLCVFLITAVVFSQLDSTVAIPCYSCNSTGTDAGNCLMSPSTQNSIDCETGCSTSISEDGTLIRGCQLTSCTSPSCWSCQTDNCNTNIVCKECLGLEDCATANVTDAKYNAVCPSSAGQQCVSQVNGNKTVSLLCGTACSSATCTSCATSLCNANLYPADRRQCYSCSGTDCNKFEESMITGCSQTDAKCFTTGTSETNMTRGCTSADTAIKCAADSTDPDCLICDTNLCNTLQYQRDAGSCLICDNCAAQQDANDKKSCDLALYNQTIGCYTVTTGTTVSRGCLNKLDGECSATNNCTSCSESGCNVAAVDVAFECIACISNEVADCWSATKPEELPVVKCDNGTCFSGIWRGLGVRDCFTSASQLMQYQCDHKVEGHQCTTCTTPTKCNKDPFNGAASLSQMGVVGLLMTLMLALRSSL</sequence>
<keyword evidence="2" id="KW-1185">Reference proteome</keyword>
<evidence type="ECO:0000313" key="2">
    <source>
        <dbReference type="Proteomes" id="UP001652628"/>
    </source>
</evidence>
<keyword evidence="1" id="KW-0732">Signal</keyword>
<dbReference type="RefSeq" id="XP_016926307.3">
    <property type="nucleotide sequence ID" value="XM_017070818.4"/>
</dbReference>
<organism evidence="2 3">
    <name type="scientific">Drosophila suzukii</name>
    <name type="common">Spotted-wing drosophila fruit fly</name>
    <dbReference type="NCBI Taxonomy" id="28584"/>
    <lineage>
        <taxon>Eukaryota</taxon>
        <taxon>Metazoa</taxon>
        <taxon>Ecdysozoa</taxon>
        <taxon>Arthropoda</taxon>
        <taxon>Hexapoda</taxon>
        <taxon>Insecta</taxon>
        <taxon>Pterygota</taxon>
        <taxon>Neoptera</taxon>
        <taxon>Endopterygota</taxon>
        <taxon>Diptera</taxon>
        <taxon>Brachycera</taxon>
        <taxon>Muscomorpha</taxon>
        <taxon>Ephydroidea</taxon>
        <taxon>Drosophilidae</taxon>
        <taxon>Drosophila</taxon>
        <taxon>Sophophora</taxon>
    </lineage>
</organism>
<feature type="chain" id="PRO_5045234436" evidence="1">
    <location>
        <begin position="25"/>
        <end position="425"/>
    </location>
</feature>
<dbReference type="GeneID" id="108007181"/>
<reference evidence="2" key="1">
    <citation type="submission" date="2025-05" db="UniProtKB">
        <authorList>
            <consortium name="RefSeq"/>
        </authorList>
    </citation>
    <scope>NUCLEOTIDE SEQUENCE [LARGE SCALE GENOMIC DNA]</scope>
</reference>
<name>A0AB39Z190_DROSZ</name>
<dbReference type="PANTHER" id="PTHR21721">
    <property type="entry name" value="GH09876P-RELATED"/>
    <property type="match status" value="1"/>
</dbReference>
<dbReference type="AlphaFoldDB" id="A0AB39Z190"/>
<protein>
    <submittedName>
        <fullName evidence="3">Keratin-associated protein 10-6</fullName>
    </submittedName>
</protein>
<accession>A0AB39Z190</accession>
<feature type="signal peptide" evidence="1">
    <location>
        <begin position="1"/>
        <end position="24"/>
    </location>
</feature>
<dbReference type="Proteomes" id="UP001652628">
    <property type="component" value="Chromosome 2L"/>
</dbReference>
<proteinExistence type="predicted"/>
<evidence type="ECO:0000256" key="1">
    <source>
        <dbReference type="SAM" id="SignalP"/>
    </source>
</evidence>
<reference evidence="3" key="2">
    <citation type="submission" date="2025-08" db="UniProtKB">
        <authorList>
            <consortium name="RefSeq"/>
        </authorList>
    </citation>
    <scope>IDENTIFICATION</scope>
</reference>
<gene>
    <name evidence="3" type="primary">LOC108007181</name>
</gene>